<feature type="domain" description="Saccharopine dehydrogenase NADP binding" evidence="3">
    <location>
        <begin position="46"/>
        <end position="185"/>
    </location>
</feature>
<dbReference type="AlphaFoldDB" id="A0AAE1Q2M2"/>
<reference evidence="4" key="1">
    <citation type="submission" date="2023-11" db="EMBL/GenBank/DDBJ databases">
        <title>Genome assemblies of two species of porcelain crab, Petrolisthes cinctipes and Petrolisthes manimaculis (Anomura: Porcellanidae).</title>
        <authorList>
            <person name="Angst P."/>
        </authorList>
    </citation>
    <scope>NUCLEOTIDE SEQUENCE</scope>
    <source>
        <strain evidence="4">PB745_02</strain>
        <tissue evidence="4">Gill</tissue>
    </source>
</reference>
<dbReference type="Pfam" id="PF03435">
    <property type="entry name" value="Sacchrp_dh_NADP"/>
    <property type="match status" value="1"/>
</dbReference>
<keyword evidence="2" id="KW-0812">Transmembrane</keyword>
<evidence type="ECO:0000259" key="3">
    <source>
        <dbReference type="Pfam" id="PF03435"/>
    </source>
</evidence>
<evidence type="ECO:0000313" key="5">
    <source>
        <dbReference type="Proteomes" id="UP001292094"/>
    </source>
</evidence>
<proteinExistence type="inferred from homology"/>
<organism evidence="4 5">
    <name type="scientific">Petrolisthes manimaculis</name>
    <dbReference type="NCBI Taxonomy" id="1843537"/>
    <lineage>
        <taxon>Eukaryota</taxon>
        <taxon>Metazoa</taxon>
        <taxon>Ecdysozoa</taxon>
        <taxon>Arthropoda</taxon>
        <taxon>Crustacea</taxon>
        <taxon>Multicrustacea</taxon>
        <taxon>Malacostraca</taxon>
        <taxon>Eumalacostraca</taxon>
        <taxon>Eucarida</taxon>
        <taxon>Decapoda</taxon>
        <taxon>Pleocyemata</taxon>
        <taxon>Anomura</taxon>
        <taxon>Galatheoidea</taxon>
        <taxon>Porcellanidae</taxon>
        <taxon>Petrolisthes</taxon>
    </lineage>
</organism>
<dbReference type="GO" id="GO:0005811">
    <property type="term" value="C:lipid droplet"/>
    <property type="evidence" value="ECO:0007669"/>
    <property type="project" value="TreeGrafter"/>
</dbReference>
<keyword evidence="5" id="KW-1185">Reference proteome</keyword>
<comment type="caution">
    <text evidence="4">The sequence shown here is derived from an EMBL/GenBank/DDBJ whole genome shotgun (WGS) entry which is preliminary data.</text>
</comment>
<dbReference type="GO" id="GO:0005739">
    <property type="term" value="C:mitochondrion"/>
    <property type="evidence" value="ECO:0007669"/>
    <property type="project" value="TreeGrafter"/>
</dbReference>
<comment type="similarity">
    <text evidence="1">Belongs to the saccharopine dehydrogenase family.</text>
</comment>
<keyword evidence="2" id="KW-1133">Transmembrane helix</keyword>
<dbReference type="FunFam" id="3.40.50.720:FF:000178">
    <property type="entry name" value="Saccharopine dehydrogenase-like oxidoreductase"/>
    <property type="match status" value="1"/>
</dbReference>
<sequence length="465" mass="50420">MTGWNLESSIIIPIKNNNWQLISIQSSVLGQAIRNMASAGIGHYDVVVFGATGFTGQYVVEEVARVAQLEDKKWTAPFTWAVAGRSENKLRAALTTATKQTGLSVDNVGVIKADVGDQESLNKMAAQSTVIINCVGPYQLYGEQVVRACIENGASHIDISGEPQFLEGMQLKYNKAAEEAGVYIVGACGYDSIPAEIGLVHMIKNFKGELNSAQMYVRVKSASGAVIHTGTMESAALSIANGAEIATIRRKLFPERLPKPKYKVAKKGRVHKNDELGIWGVSLPTDEPVVYRTQHFRHSVLSQRPIQFQQFVGLRSFFQAAGLLIGMAYFALISYFSWTRKLLLKYPEVMTAGAFKRSGASRKALKKVKFTATLLGQGWSQSLLEGSDQSTQPPDSSIIVKVAGPDPGYGATSLMMVASAVTILRQNHLCPGRGGVLTPGAAFANTDIIARMEERGMTVSVQDQK</sequence>
<evidence type="ECO:0000313" key="4">
    <source>
        <dbReference type="EMBL" id="KAK4318325.1"/>
    </source>
</evidence>
<dbReference type="InterPro" id="IPR005097">
    <property type="entry name" value="Sacchrp_dh_NADP-bd"/>
</dbReference>
<dbReference type="SUPFAM" id="SSF51735">
    <property type="entry name" value="NAD(P)-binding Rossmann-fold domains"/>
    <property type="match status" value="1"/>
</dbReference>
<feature type="transmembrane region" description="Helical" evidence="2">
    <location>
        <begin position="317"/>
        <end position="338"/>
    </location>
</feature>
<name>A0AAE1Q2M2_9EUCA</name>
<evidence type="ECO:0000256" key="1">
    <source>
        <dbReference type="ARBA" id="ARBA00038048"/>
    </source>
</evidence>
<dbReference type="PANTHER" id="PTHR12286:SF5">
    <property type="entry name" value="SACCHAROPINE DEHYDROGENASE-LIKE OXIDOREDUCTASE"/>
    <property type="match status" value="1"/>
</dbReference>
<protein>
    <recommendedName>
        <fullName evidence="3">Saccharopine dehydrogenase NADP binding domain-containing protein</fullName>
    </recommendedName>
</protein>
<dbReference type="InterPro" id="IPR051276">
    <property type="entry name" value="Saccharopine_DH-like_oxidrdct"/>
</dbReference>
<gene>
    <name evidence="4" type="ORF">Pmani_010673</name>
</gene>
<dbReference type="Gene3D" id="3.40.50.720">
    <property type="entry name" value="NAD(P)-binding Rossmann-like Domain"/>
    <property type="match status" value="1"/>
</dbReference>
<dbReference type="InterPro" id="IPR036291">
    <property type="entry name" value="NAD(P)-bd_dom_sf"/>
</dbReference>
<evidence type="ECO:0000256" key="2">
    <source>
        <dbReference type="SAM" id="Phobius"/>
    </source>
</evidence>
<dbReference type="EMBL" id="JAWZYT010000846">
    <property type="protein sequence ID" value="KAK4318325.1"/>
    <property type="molecule type" value="Genomic_DNA"/>
</dbReference>
<keyword evidence="2" id="KW-0472">Membrane</keyword>
<accession>A0AAE1Q2M2</accession>
<dbReference type="Proteomes" id="UP001292094">
    <property type="component" value="Unassembled WGS sequence"/>
</dbReference>
<dbReference type="PANTHER" id="PTHR12286">
    <property type="entry name" value="SACCHAROPINE DEHYDROGENASE-LIKE OXIDOREDUCTASE"/>
    <property type="match status" value="1"/>
</dbReference>
<dbReference type="GO" id="GO:0009247">
    <property type="term" value="P:glycolipid biosynthetic process"/>
    <property type="evidence" value="ECO:0007669"/>
    <property type="project" value="TreeGrafter"/>
</dbReference>
<dbReference type="GO" id="GO:0005886">
    <property type="term" value="C:plasma membrane"/>
    <property type="evidence" value="ECO:0007669"/>
    <property type="project" value="TreeGrafter"/>
</dbReference>